<evidence type="ECO:0000313" key="1">
    <source>
        <dbReference type="EMBL" id="SHK63396.1"/>
    </source>
</evidence>
<accession>A0A1M6U2I4</accession>
<gene>
    <name evidence="1" type="ORF">SAMN05444371_3083</name>
</gene>
<proteinExistence type="predicted"/>
<keyword evidence="2" id="KW-1185">Reference proteome</keyword>
<evidence type="ECO:0000313" key="2">
    <source>
        <dbReference type="Proteomes" id="UP000184498"/>
    </source>
</evidence>
<dbReference type="EMBL" id="FRAM01000004">
    <property type="protein sequence ID" value="SHK63396.1"/>
    <property type="molecule type" value="Genomic_DNA"/>
</dbReference>
<dbReference type="RefSeq" id="WP_072999720.1">
    <property type="nucleotide sequence ID" value="NZ_FRAM01000004.1"/>
</dbReference>
<protein>
    <submittedName>
        <fullName evidence="1">Uncharacterized protein</fullName>
    </submittedName>
</protein>
<dbReference type="STRING" id="216903.SAMN05444371_3083"/>
<dbReference type="AlphaFoldDB" id="A0A1M6U2I4"/>
<organism evidence="1 2">
    <name type="scientific">Epilithonimonas mollis</name>
    <dbReference type="NCBI Taxonomy" id="216903"/>
    <lineage>
        <taxon>Bacteria</taxon>
        <taxon>Pseudomonadati</taxon>
        <taxon>Bacteroidota</taxon>
        <taxon>Flavobacteriia</taxon>
        <taxon>Flavobacteriales</taxon>
        <taxon>Weeksellaceae</taxon>
        <taxon>Chryseobacterium group</taxon>
        <taxon>Epilithonimonas</taxon>
    </lineage>
</organism>
<name>A0A1M6U2I4_9FLAO</name>
<reference evidence="2" key="1">
    <citation type="submission" date="2016-11" db="EMBL/GenBank/DDBJ databases">
        <authorList>
            <person name="Varghese N."/>
            <person name="Submissions S."/>
        </authorList>
    </citation>
    <scope>NUCLEOTIDE SEQUENCE [LARGE SCALE GENOMIC DNA]</scope>
    <source>
        <strain evidence="2">DSM 18016</strain>
    </source>
</reference>
<dbReference type="Proteomes" id="UP000184498">
    <property type="component" value="Unassembled WGS sequence"/>
</dbReference>
<sequence length="214" mass="23621">MIPQNVVLMDVQTENSMRGTFAGNALSHVIDVKTRSMGVILNKAYKTLSNVQVKLISTDLPDKVLYNLSGSLLQKVTQDKMDYLSLSSEQNAFIPFSLTGNLDLNDDSYIQITITVAVATVITYDTVVSAHVGSSPFFVKESSGVEFDSQFYNQVVFPAGALPDVRYNHLGKSVRIPQLVTAQMYAVYGVSVLGLIPNTTYTFSEESTFYLLEY</sequence>